<feature type="domain" description="RNA polymerase sigma factor 70 region 4 type 2" evidence="6">
    <location>
        <begin position="111"/>
        <end position="161"/>
    </location>
</feature>
<dbReference type="Gene3D" id="1.10.10.10">
    <property type="entry name" value="Winged helix-like DNA-binding domain superfamily/Winged helix DNA-binding domain"/>
    <property type="match status" value="1"/>
</dbReference>
<dbReference type="SUPFAM" id="SSF88946">
    <property type="entry name" value="Sigma2 domain of RNA polymerase sigma factors"/>
    <property type="match status" value="1"/>
</dbReference>
<dbReference type="InterPro" id="IPR036388">
    <property type="entry name" value="WH-like_DNA-bd_sf"/>
</dbReference>
<dbReference type="AlphaFoldDB" id="A0A0D0KP49"/>
<feature type="domain" description="RNA polymerase sigma-70 region 2" evidence="5">
    <location>
        <begin position="12"/>
        <end position="78"/>
    </location>
</feature>
<comment type="caution">
    <text evidence="7">The sequence shown here is derived from an EMBL/GenBank/DDBJ whole genome shotgun (WGS) entry which is preliminary data.</text>
</comment>
<organism evidence="7 8">
    <name type="scientific">Pseudomonas fulva</name>
    <dbReference type="NCBI Taxonomy" id="47880"/>
    <lineage>
        <taxon>Bacteria</taxon>
        <taxon>Pseudomonadati</taxon>
        <taxon>Pseudomonadota</taxon>
        <taxon>Gammaproteobacteria</taxon>
        <taxon>Pseudomonadales</taxon>
        <taxon>Pseudomonadaceae</taxon>
        <taxon>Pseudomonas</taxon>
    </lineage>
</organism>
<sequence length="176" mass="20046">MNDSAEKLDIFLSCRRALVNYAAQITQDRDRAEDVVQEAYLRLHPLQRPELQAIEQPVAYLYRIVRNLALDMRLSEAREQRRHAMPPDWLLPTLVASPEEACLHSDELEHLSSALADLPEQSRRALEMHRLGGKTLAQIAEQLGVSLATAHRLVRDALVRLARALPGDDTRDQQRD</sequence>
<dbReference type="Gene3D" id="1.10.1740.10">
    <property type="match status" value="1"/>
</dbReference>
<keyword evidence="4" id="KW-0804">Transcription</keyword>
<evidence type="ECO:0000313" key="7">
    <source>
        <dbReference type="EMBL" id="KIQ01362.1"/>
    </source>
</evidence>
<evidence type="ECO:0000259" key="5">
    <source>
        <dbReference type="Pfam" id="PF04542"/>
    </source>
</evidence>
<dbReference type="GO" id="GO:0016987">
    <property type="term" value="F:sigma factor activity"/>
    <property type="evidence" value="ECO:0007669"/>
    <property type="project" value="UniProtKB-KW"/>
</dbReference>
<dbReference type="RefSeq" id="WP_042553321.1">
    <property type="nucleotide sequence ID" value="NZ_JXQW01000022.1"/>
</dbReference>
<dbReference type="PANTHER" id="PTHR43133">
    <property type="entry name" value="RNA POLYMERASE ECF-TYPE SIGMA FACTO"/>
    <property type="match status" value="1"/>
</dbReference>
<keyword evidence="2" id="KW-0805">Transcription regulation</keyword>
<evidence type="ECO:0000259" key="6">
    <source>
        <dbReference type="Pfam" id="PF08281"/>
    </source>
</evidence>
<comment type="similarity">
    <text evidence="1">Belongs to the sigma-70 factor family. ECF subfamily.</text>
</comment>
<accession>A0A0D0KP49</accession>
<dbReference type="InterPro" id="IPR007627">
    <property type="entry name" value="RNA_pol_sigma70_r2"/>
</dbReference>
<evidence type="ECO:0000256" key="4">
    <source>
        <dbReference type="ARBA" id="ARBA00023163"/>
    </source>
</evidence>
<evidence type="ECO:0000313" key="8">
    <source>
        <dbReference type="Proteomes" id="UP000032068"/>
    </source>
</evidence>
<dbReference type="SUPFAM" id="SSF88659">
    <property type="entry name" value="Sigma3 and sigma4 domains of RNA polymerase sigma factors"/>
    <property type="match status" value="1"/>
</dbReference>
<evidence type="ECO:0000256" key="2">
    <source>
        <dbReference type="ARBA" id="ARBA00023015"/>
    </source>
</evidence>
<dbReference type="PANTHER" id="PTHR43133:SF63">
    <property type="entry name" value="RNA POLYMERASE SIGMA FACTOR FECI-RELATED"/>
    <property type="match status" value="1"/>
</dbReference>
<dbReference type="GO" id="GO:0003677">
    <property type="term" value="F:DNA binding"/>
    <property type="evidence" value="ECO:0007669"/>
    <property type="project" value="InterPro"/>
</dbReference>
<dbReference type="Pfam" id="PF08281">
    <property type="entry name" value="Sigma70_r4_2"/>
    <property type="match status" value="1"/>
</dbReference>
<dbReference type="GO" id="GO:0006352">
    <property type="term" value="P:DNA-templated transcription initiation"/>
    <property type="evidence" value="ECO:0007669"/>
    <property type="project" value="InterPro"/>
</dbReference>
<dbReference type="InterPro" id="IPR039425">
    <property type="entry name" value="RNA_pol_sigma-70-like"/>
</dbReference>
<dbReference type="InterPro" id="IPR014284">
    <property type="entry name" value="RNA_pol_sigma-70_dom"/>
</dbReference>
<proteinExistence type="inferred from homology"/>
<dbReference type="Pfam" id="PF04542">
    <property type="entry name" value="Sigma70_r2"/>
    <property type="match status" value="1"/>
</dbReference>
<reference evidence="7 8" key="1">
    <citation type="submission" date="2014-12" db="EMBL/GenBank/DDBJ databases">
        <title>16Stimator: statistical estimation of ribosomal gene copy numbers from draft genome assemblies.</title>
        <authorList>
            <person name="Perisin M.A."/>
            <person name="Vetter M."/>
            <person name="Gilbert J.A."/>
            <person name="Bergelson J."/>
        </authorList>
    </citation>
    <scope>NUCLEOTIDE SEQUENCE [LARGE SCALE GENOMIC DNA]</scope>
    <source>
        <strain evidence="7 8">MEJ086</strain>
    </source>
</reference>
<dbReference type="EMBL" id="JXQW01000022">
    <property type="protein sequence ID" value="KIQ01362.1"/>
    <property type="molecule type" value="Genomic_DNA"/>
</dbReference>
<gene>
    <name evidence="7" type="ORF">RU08_08305</name>
</gene>
<name>A0A0D0KP49_9PSED</name>
<dbReference type="OrthoDB" id="9794372at2"/>
<dbReference type="CDD" id="cd06171">
    <property type="entry name" value="Sigma70_r4"/>
    <property type="match status" value="1"/>
</dbReference>
<evidence type="ECO:0000256" key="1">
    <source>
        <dbReference type="ARBA" id="ARBA00010641"/>
    </source>
</evidence>
<dbReference type="InterPro" id="IPR013249">
    <property type="entry name" value="RNA_pol_sigma70_r4_t2"/>
</dbReference>
<evidence type="ECO:0008006" key="9">
    <source>
        <dbReference type="Google" id="ProtNLM"/>
    </source>
</evidence>
<dbReference type="NCBIfam" id="TIGR02937">
    <property type="entry name" value="sigma70-ECF"/>
    <property type="match status" value="1"/>
</dbReference>
<dbReference type="InterPro" id="IPR013325">
    <property type="entry name" value="RNA_pol_sigma_r2"/>
</dbReference>
<evidence type="ECO:0000256" key="3">
    <source>
        <dbReference type="ARBA" id="ARBA00023082"/>
    </source>
</evidence>
<dbReference type="InterPro" id="IPR013324">
    <property type="entry name" value="RNA_pol_sigma_r3/r4-like"/>
</dbReference>
<dbReference type="Proteomes" id="UP000032068">
    <property type="component" value="Unassembled WGS sequence"/>
</dbReference>
<keyword evidence="3" id="KW-0731">Sigma factor</keyword>
<protein>
    <recommendedName>
        <fullName evidence="9">RNA polymerase subunit sigma-24</fullName>
    </recommendedName>
</protein>